<dbReference type="PROSITE" id="PS00411">
    <property type="entry name" value="KINESIN_MOTOR_1"/>
    <property type="match status" value="1"/>
</dbReference>
<gene>
    <name evidence="12" type="ORF">M0R45_011829</name>
</gene>
<dbReference type="AlphaFoldDB" id="A0AAW1YE43"/>
<organism evidence="12 13">
    <name type="scientific">Rubus argutus</name>
    <name type="common">Southern blackberry</name>
    <dbReference type="NCBI Taxonomy" id="59490"/>
    <lineage>
        <taxon>Eukaryota</taxon>
        <taxon>Viridiplantae</taxon>
        <taxon>Streptophyta</taxon>
        <taxon>Embryophyta</taxon>
        <taxon>Tracheophyta</taxon>
        <taxon>Spermatophyta</taxon>
        <taxon>Magnoliopsida</taxon>
        <taxon>eudicotyledons</taxon>
        <taxon>Gunneridae</taxon>
        <taxon>Pentapetalae</taxon>
        <taxon>rosids</taxon>
        <taxon>fabids</taxon>
        <taxon>Rosales</taxon>
        <taxon>Rosaceae</taxon>
        <taxon>Rosoideae</taxon>
        <taxon>Rosoideae incertae sedis</taxon>
        <taxon>Rubus</taxon>
    </lineage>
</organism>
<evidence type="ECO:0000256" key="1">
    <source>
        <dbReference type="ARBA" id="ARBA00007310"/>
    </source>
</evidence>
<evidence type="ECO:0000256" key="2">
    <source>
        <dbReference type="ARBA" id="ARBA00022701"/>
    </source>
</evidence>
<dbReference type="GO" id="GO:0005874">
    <property type="term" value="C:microtubule"/>
    <property type="evidence" value="ECO:0007669"/>
    <property type="project" value="UniProtKB-KW"/>
</dbReference>
<feature type="binding site" evidence="7">
    <location>
        <begin position="85"/>
        <end position="92"/>
    </location>
    <ligand>
        <name>ATP</name>
        <dbReference type="ChEBI" id="CHEBI:30616"/>
    </ligand>
</feature>
<feature type="compositionally biased region" description="Polar residues" evidence="10">
    <location>
        <begin position="408"/>
        <end position="420"/>
    </location>
</feature>
<dbReference type="GO" id="GO:0008017">
    <property type="term" value="F:microtubule binding"/>
    <property type="evidence" value="ECO:0007669"/>
    <property type="project" value="InterPro"/>
</dbReference>
<dbReference type="GO" id="GO:0042327">
    <property type="term" value="P:positive regulation of phosphorylation"/>
    <property type="evidence" value="ECO:0007669"/>
    <property type="project" value="UniProtKB-ARBA"/>
</dbReference>
<dbReference type="GO" id="GO:0140694">
    <property type="term" value="P:membraneless organelle assembly"/>
    <property type="evidence" value="ECO:0007669"/>
    <property type="project" value="UniProtKB-ARBA"/>
</dbReference>
<dbReference type="InterPro" id="IPR027417">
    <property type="entry name" value="P-loop_NTPase"/>
</dbReference>
<dbReference type="PROSITE" id="PS50067">
    <property type="entry name" value="KINESIN_MOTOR_2"/>
    <property type="match status" value="1"/>
</dbReference>
<feature type="domain" description="Kinesin motor" evidence="11">
    <location>
        <begin position="3"/>
        <end position="328"/>
    </location>
</feature>
<sequence length="792" mass="89220">MEKICVAVRVRPPVTHESSGGTFWKVDDNRVSLHKAHGTPISGISYAFDHVFDEMCTNSRVYDLLTNDIIHAAVEGFNGTAFAYGQTSSGKTFTMNGSETDPGIIHRAVRDVFERIHMMSHREFLIRVSYMEIYNEEINDLLAVENQKLQIHESLERGIFVAGLKEEIVSNAEQVLKLIESGEVNRHFGETNMNARSSRSHTIFRMVIESNEKGVHSSGDVIRVSVLNLVDLAGSERIAKTGAGGVRLKEGKHINKSLMILGNVINKLSDGAKNRGHIPYRDSKLTRILQPALGGNAKTSIICTIAPEEVHIEETKGTLQFASRAKRITNCAQVNEILTEAALLKRQKQEIEELRKKLQGSHAEVLEQEILKLRNDLLQNELEREKLETELEEERKSKLNNLSTLDALSDFGGSSSQPQDSGRHSLKEECNDSISKSQGDLFTTPFCKAAPNTFVAKRSNYSPLPGFSPLPDAFSNVVDEDTWMKMNKGYIADLDSIQMTPARKVQSFPLSDATPGNSNENYEQEVQNLKRQLELALEERDDLKRKHEEQVLLKDQLVSEISELQQEAQLIREIPQRLRECAATCKDIYVDVLSTTQMFISDEKSSAAKTALESQIQGQHKVLSERLSSTVKLLVSSETPNVENEQARNSQDCATGVDAARWKEKLNTIKERYHGLAKELDSHNQLLEKSKQRYDTLETEFQLLKEERDSLHKTVSASSERLLLVTDQKENIVKRLKAELQRRKDLEEKIIQFSVAFGNRKTSLVSFHSEFKSKVENLRAENPVPVPKSVGF</sequence>
<dbReference type="Proteomes" id="UP001457282">
    <property type="component" value="Unassembled WGS sequence"/>
</dbReference>
<proteinExistence type="inferred from homology"/>
<feature type="region of interest" description="Disordered" evidence="10">
    <location>
        <begin position="408"/>
        <end position="431"/>
    </location>
</feature>
<dbReference type="GO" id="GO:0000226">
    <property type="term" value="P:microtubule cytoskeleton organization"/>
    <property type="evidence" value="ECO:0007669"/>
    <property type="project" value="UniProtKB-ARBA"/>
</dbReference>
<evidence type="ECO:0000313" key="12">
    <source>
        <dbReference type="EMBL" id="KAK9946361.1"/>
    </source>
</evidence>
<evidence type="ECO:0000256" key="5">
    <source>
        <dbReference type="ARBA" id="ARBA00023054"/>
    </source>
</evidence>
<keyword evidence="5 9" id="KW-0175">Coiled coil</keyword>
<accession>A0AAW1YE43</accession>
<dbReference type="FunFam" id="3.40.850.10:FF:000026">
    <property type="entry name" value="Centromere-associated protein E"/>
    <property type="match status" value="1"/>
</dbReference>
<evidence type="ECO:0000256" key="9">
    <source>
        <dbReference type="SAM" id="Coils"/>
    </source>
</evidence>
<evidence type="ECO:0000256" key="7">
    <source>
        <dbReference type="PROSITE-ProRule" id="PRU00283"/>
    </source>
</evidence>
<name>A0AAW1YE43_RUBAR</name>
<dbReference type="SMART" id="SM00129">
    <property type="entry name" value="KISc"/>
    <property type="match status" value="1"/>
</dbReference>
<dbReference type="EMBL" id="JBEDUW010000002">
    <property type="protein sequence ID" value="KAK9946361.1"/>
    <property type="molecule type" value="Genomic_DNA"/>
</dbReference>
<comment type="similarity">
    <text evidence="1">Belongs to the TRAFAC class myosin-kinesin ATPase superfamily. Kinesin family. KIN-7 subfamily.</text>
</comment>
<evidence type="ECO:0000259" key="11">
    <source>
        <dbReference type="PROSITE" id="PS50067"/>
    </source>
</evidence>
<dbReference type="InterPro" id="IPR027640">
    <property type="entry name" value="Kinesin-like_fam"/>
</dbReference>
<keyword evidence="3 7" id="KW-0547">Nucleotide-binding</keyword>
<dbReference type="GO" id="GO:0005524">
    <property type="term" value="F:ATP binding"/>
    <property type="evidence" value="ECO:0007669"/>
    <property type="project" value="UniProtKB-UniRule"/>
</dbReference>
<dbReference type="GO" id="GO:0008608">
    <property type="term" value="P:attachment of spindle microtubules to kinetochore"/>
    <property type="evidence" value="ECO:0007669"/>
    <property type="project" value="UniProtKB-ARBA"/>
</dbReference>
<feature type="coiled-coil region" evidence="9">
    <location>
        <begin position="334"/>
        <end position="402"/>
    </location>
</feature>
<dbReference type="GO" id="GO:0003777">
    <property type="term" value="F:microtubule motor activity"/>
    <property type="evidence" value="ECO:0007669"/>
    <property type="project" value="InterPro"/>
</dbReference>
<dbReference type="GO" id="GO:0000278">
    <property type="term" value="P:mitotic cell cycle"/>
    <property type="evidence" value="ECO:0007669"/>
    <property type="project" value="UniProtKB-ARBA"/>
</dbReference>
<dbReference type="GO" id="GO:0033044">
    <property type="term" value="P:regulation of chromosome organization"/>
    <property type="evidence" value="ECO:0007669"/>
    <property type="project" value="UniProtKB-ARBA"/>
</dbReference>
<evidence type="ECO:0000256" key="4">
    <source>
        <dbReference type="ARBA" id="ARBA00022840"/>
    </source>
</evidence>
<comment type="caution">
    <text evidence="12">The sequence shown here is derived from an EMBL/GenBank/DDBJ whole genome shotgun (WGS) entry which is preliminary data.</text>
</comment>
<dbReference type="GO" id="GO:0007018">
    <property type="term" value="P:microtubule-based movement"/>
    <property type="evidence" value="ECO:0007669"/>
    <property type="project" value="InterPro"/>
</dbReference>
<dbReference type="PANTHER" id="PTHR47968">
    <property type="entry name" value="CENTROMERE PROTEIN E"/>
    <property type="match status" value="1"/>
</dbReference>
<keyword evidence="4 7" id="KW-0067">ATP-binding</keyword>
<dbReference type="InterPro" id="IPR036961">
    <property type="entry name" value="Kinesin_motor_dom_sf"/>
</dbReference>
<dbReference type="CDD" id="cd01374">
    <property type="entry name" value="KISc_CENP_E"/>
    <property type="match status" value="1"/>
</dbReference>
<reference evidence="12 13" key="1">
    <citation type="journal article" date="2023" name="G3 (Bethesda)">
        <title>A chromosome-length genome assembly and annotation of blackberry (Rubus argutus, cv. 'Hillquist').</title>
        <authorList>
            <person name="Bruna T."/>
            <person name="Aryal R."/>
            <person name="Dudchenko O."/>
            <person name="Sargent D.J."/>
            <person name="Mead D."/>
            <person name="Buti M."/>
            <person name="Cavallini A."/>
            <person name="Hytonen T."/>
            <person name="Andres J."/>
            <person name="Pham M."/>
            <person name="Weisz D."/>
            <person name="Mascagni F."/>
            <person name="Usai G."/>
            <person name="Natali L."/>
            <person name="Bassil N."/>
            <person name="Fernandez G.E."/>
            <person name="Lomsadze A."/>
            <person name="Armour M."/>
            <person name="Olukolu B."/>
            <person name="Poorten T."/>
            <person name="Britton C."/>
            <person name="Davik J."/>
            <person name="Ashrafi H."/>
            <person name="Aiden E.L."/>
            <person name="Borodovsky M."/>
            <person name="Worthington M."/>
        </authorList>
    </citation>
    <scope>NUCLEOTIDE SEQUENCE [LARGE SCALE GENOMIC DNA]</scope>
    <source>
        <strain evidence="12">PI 553951</strain>
    </source>
</reference>
<feature type="coiled-coil region" evidence="9">
    <location>
        <begin position="659"/>
        <end position="749"/>
    </location>
</feature>
<keyword evidence="2 8" id="KW-0493">Microtubule</keyword>
<dbReference type="Gene3D" id="3.40.850.10">
    <property type="entry name" value="Kinesin motor domain"/>
    <property type="match status" value="1"/>
</dbReference>
<evidence type="ECO:0000256" key="10">
    <source>
        <dbReference type="SAM" id="MobiDB-lite"/>
    </source>
</evidence>
<evidence type="ECO:0000256" key="8">
    <source>
        <dbReference type="RuleBase" id="RU000394"/>
    </source>
</evidence>
<dbReference type="InterPro" id="IPR019821">
    <property type="entry name" value="Kinesin_motor_CS"/>
</dbReference>
<evidence type="ECO:0000313" key="13">
    <source>
        <dbReference type="Proteomes" id="UP001457282"/>
    </source>
</evidence>
<keyword evidence="6 7" id="KW-0505">Motor protein</keyword>
<evidence type="ECO:0000256" key="6">
    <source>
        <dbReference type="ARBA" id="ARBA00023175"/>
    </source>
</evidence>
<protein>
    <recommendedName>
        <fullName evidence="8">Kinesin-like protein</fullName>
    </recommendedName>
</protein>
<dbReference type="PRINTS" id="PR00380">
    <property type="entry name" value="KINESINHEAVY"/>
</dbReference>
<evidence type="ECO:0000256" key="3">
    <source>
        <dbReference type="ARBA" id="ARBA00022741"/>
    </source>
</evidence>
<dbReference type="PANTHER" id="PTHR47968:SF36">
    <property type="entry name" value="KINESIN HEAVY CHAIN ISOFORM X1"/>
    <property type="match status" value="1"/>
</dbReference>
<feature type="coiled-coil region" evidence="9">
    <location>
        <begin position="519"/>
        <end position="574"/>
    </location>
</feature>
<dbReference type="GO" id="GO:1901987">
    <property type="term" value="P:regulation of cell cycle phase transition"/>
    <property type="evidence" value="ECO:0007669"/>
    <property type="project" value="UniProtKB-ARBA"/>
</dbReference>
<dbReference type="GO" id="GO:0043515">
    <property type="term" value="F:kinetochore binding"/>
    <property type="evidence" value="ECO:0007669"/>
    <property type="project" value="UniProtKB-ARBA"/>
</dbReference>
<keyword evidence="13" id="KW-1185">Reference proteome</keyword>
<dbReference type="InterPro" id="IPR001752">
    <property type="entry name" value="Kinesin_motor_dom"/>
</dbReference>
<dbReference type="SUPFAM" id="SSF52540">
    <property type="entry name" value="P-loop containing nucleoside triphosphate hydrolases"/>
    <property type="match status" value="1"/>
</dbReference>
<feature type="compositionally biased region" description="Basic and acidic residues" evidence="10">
    <location>
        <begin position="421"/>
        <end position="430"/>
    </location>
</feature>
<dbReference type="GO" id="GO:0000779">
    <property type="term" value="C:condensed chromosome, centromeric region"/>
    <property type="evidence" value="ECO:0007669"/>
    <property type="project" value="UniProtKB-ARBA"/>
</dbReference>
<dbReference type="Pfam" id="PF00225">
    <property type="entry name" value="Kinesin"/>
    <property type="match status" value="1"/>
</dbReference>